<dbReference type="NCBIfam" id="TIGR02841">
    <property type="entry name" value="spore_YyaC"/>
    <property type="match status" value="1"/>
</dbReference>
<gene>
    <name evidence="1" type="ORF">SAMN04244560_01018</name>
</gene>
<proteinExistence type="predicted"/>
<dbReference type="AlphaFoldDB" id="A0A1G7MSV1"/>
<accession>A0A1G7MSV1</accession>
<protein>
    <submittedName>
        <fullName evidence="1">Putative sporulation protein YyaC</fullName>
    </submittedName>
</protein>
<dbReference type="Proteomes" id="UP000183404">
    <property type="component" value="Unassembled WGS sequence"/>
</dbReference>
<evidence type="ECO:0000313" key="1">
    <source>
        <dbReference type="EMBL" id="SDF64875.1"/>
    </source>
</evidence>
<sequence>MIKIEEMLFNLIAQKINGKDKIVILCIGTDKLIFDSYGPFVGYLLKNVYRLQDKENVVIMGDLKEPIHALNLAKKLEEIDKDRSLIIAVDAAVTYSKGWHKEIIIGEGPIEPGNAAGKKLPRTGDIHIKGLIFNGYIFSEEENSVRIGNIAEMAEKTAEYINNAVQTYLTVENYISKVQVVNISKHAKI</sequence>
<dbReference type="RefSeq" id="WP_074592433.1">
    <property type="nucleotide sequence ID" value="NZ_FNBS01000019.1"/>
</dbReference>
<evidence type="ECO:0000313" key="2">
    <source>
        <dbReference type="Proteomes" id="UP000183404"/>
    </source>
</evidence>
<dbReference type="SUPFAM" id="SSF53163">
    <property type="entry name" value="HybD-like"/>
    <property type="match status" value="1"/>
</dbReference>
<organism evidence="1 2">
    <name type="scientific">Thermoanaerobacter thermohydrosulfuricus</name>
    <name type="common">Clostridium thermohydrosulfuricum</name>
    <dbReference type="NCBI Taxonomy" id="1516"/>
    <lineage>
        <taxon>Bacteria</taxon>
        <taxon>Bacillati</taxon>
        <taxon>Bacillota</taxon>
        <taxon>Clostridia</taxon>
        <taxon>Thermoanaerobacterales</taxon>
        <taxon>Thermoanaerobacteraceae</taxon>
        <taxon>Thermoanaerobacter</taxon>
    </lineage>
</organism>
<name>A0A1G7MSV1_THETY</name>
<dbReference type="InterPro" id="IPR009665">
    <property type="entry name" value="YyaC"/>
</dbReference>
<reference evidence="1 2" key="1">
    <citation type="submission" date="2016-10" db="EMBL/GenBank/DDBJ databases">
        <authorList>
            <person name="de Groot N.N."/>
        </authorList>
    </citation>
    <scope>NUCLEOTIDE SEQUENCE [LARGE SCALE GENOMIC DNA]</scope>
    <source>
        <strain evidence="1 2">DSM 569</strain>
    </source>
</reference>
<dbReference type="Pfam" id="PF06866">
    <property type="entry name" value="DUF1256"/>
    <property type="match status" value="1"/>
</dbReference>
<dbReference type="InterPro" id="IPR023430">
    <property type="entry name" value="Pept_HybD-like_dom_sf"/>
</dbReference>
<dbReference type="EMBL" id="FNBS01000019">
    <property type="protein sequence ID" value="SDF64875.1"/>
    <property type="molecule type" value="Genomic_DNA"/>
</dbReference>